<name>A0A0C2DHF1_9BACT</name>
<comment type="caution">
    <text evidence="2">The sequence shown here is derived from an EMBL/GenBank/DDBJ whole genome shotgun (WGS) entry which is preliminary data.</text>
</comment>
<dbReference type="EMBL" id="JMCC02000004">
    <property type="protein sequence ID" value="KIG19127.1"/>
    <property type="molecule type" value="Genomic_DNA"/>
</dbReference>
<organism evidence="2 3">
    <name type="scientific">Enhygromyxa salina</name>
    <dbReference type="NCBI Taxonomy" id="215803"/>
    <lineage>
        <taxon>Bacteria</taxon>
        <taxon>Pseudomonadati</taxon>
        <taxon>Myxococcota</taxon>
        <taxon>Polyangia</taxon>
        <taxon>Nannocystales</taxon>
        <taxon>Nannocystaceae</taxon>
        <taxon>Enhygromyxa</taxon>
    </lineage>
</organism>
<dbReference type="Pfam" id="PF13665">
    <property type="entry name" value="Tox-PAAR-like"/>
    <property type="match status" value="1"/>
</dbReference>
<feature type="region of interest" description="Disordered" evidence="1">
    <location>
        <begin position="27"/>
        <end position="55"/>
    </location>
</feature>
<sequence length="169" mass="17591">MPDKVYANGRRVIHAGDRQTFVAATPDACKTPSPSGPVPVPYPNTAKSSDLGGGTKKVTIGGSSVAIRGAKLRTSTGDEAGTAGGGLMSAKTKGAVSWGSCSLDVCFEGQGVIRFFEPTLHNGNMANASSSSPGDSYMVAPEDPETKCLHCGKPFEDHEFPELNSRKRC</sequence>
<reference evidence="2 3" key="1">
    <citation type="submission" date="2014-12" db="EMBL/GenBank/DDBJ databases">
        <title>Genome assembly of Enhygromyxa salina DSM 15201.</title>
        <authorList>
            <person name="Sharma G."/>
            <person name="Subramanian S."/>
        </authorList>
    </citation>
    <scope>NUCLEOTIDE SEQUENCE [LARGE SCALE GENOMIC DNA]</scope>
    <source>
        <strain evidence="2 3">DSM 15201</strain>
    </source>
</reference>
<evidence type="ECO:0000256" key="1">
    <source>
        <dbReference type="SAM" id="MobiDB-lite"/>
    </source>
</evidence>
<dbReference type="Proteomes" id="UP000031599">
    <property type="component" value="Unassembled WGS sequence"/>
</dbReference>
<evidence type="ECO:0000313" key="2">
    <source>
        <dbReference type="EMBL" id="KIG19127.1"/>
    </source>
</evidence>
<protein>
    <submittedName>
        <fullName evidence="2">Uncharacterized protein</fullName>
    </submittedName>
</protein>
<proteinExistence type="predicted"/>
<evidence type="ECO:0000313" key="3">
    <source>
        <dbReference type="Proteomes" id="UP000031599"/>
    </source>
</evidence>
<gene>
    <name evidence="2" type="ORF">DB30_04592</name>
</gene>
<accession>A0A0C2DHF1</accession>
<dbReference type="AlphaFoldDB" id="A0A0C2DHF1"/>